<organism evidence="3">
    <name type="scientific">Schistosoma curassoni</name>
    <dbReference type="NCBI Taxonomy" id="6186"/>
    <lineage>
        <taxon>Eukaryota</taxon>
        <taxon>Metazoa</taxon>
        <taxon>Spiralia</taxon>
        <taxon>Lophotrochozoa</taxon>
        <taxon>Platyhelminthes</taxon>
        <taxon>Trematoda</taxon>
        <taxon>Digenea</taxon>
        <taxon>Strigeidida</taxon>
        <taxon>Schistosomatoidea</taxon>
        <taxon>Schistosomatidae</taxon>
        <taxon>Schistosoma</taxon>
    </lineage>
</organism>
<evidence type="ECO:0000313" key="3">
    <source>
        <dbReference type="WBParaSite" id="SCUD_0000309201-mRNA-1"/>
    </source>
</evidence>
<name>A0A183JK63_9TREM</name>
<dbReference type="EMBL" id="UZAK01003325">
    <property type="protein sequence ID" value="VDO79222.1"/>
    <property type="molecule type" value="Genomic_DNA"/>
</dbReference>
<evidence type="ECO:0000313" key="1">
    <source>
        <dbReference type="EMBL" id="VDO79222.1"/>
    </source>
</evidence>
<keyword evidence="2" id="KW-1185">Reference proteome</keyword>
<dbReference type="Proteomes" id="UP000279833">
    <property type="component" value="Unassembled WGS sequence"/>
</dbReference>
<proteinExistence type="predicted"/>
<protein>
    <submittedName>
        <fullName evidence="3">Aspartyl-phosphate phosphatase Spo0E family protein</fullName>
    </submittedName>
</protein>
<dbReference type="WBParaSite" id="SCUD_0000309201-mRNA-1">
    <property type="protein sequence ID" value="SCUD_0000309201-mRNA-1"/>
    <property type="gene ID" value="SCUD_0000309201"/>
</dbReference>
<sequence>MLLQIRLLYERHLVQLEDKIRNENRYVSLEVSSLQNYLVHYQSLEYQLWSI</sequence>
<reference evidence="3" key="1">
    <citation type="submission" date="2016-06" db="UniProtKB">
        <authorList>
            <consortium name="WormBaseParasite"/>
        </authorList>
    </citation>
    <scope>IDENTIFICATION</scope>
</reference>
<reference evidence="1 2" key="2">
    <citation type="submission" date="2018-11" db="EMBL/GenBank/DDBJ databases">
        <authorList>
            <consortium name="Pathogen Informatics"/>
        </authorList>
    </citation>
    <scope>NUCLEOTIDE SEQUENCE [LARGE SCALE GENOMIC DNA]</scope>
    <source>
        <strain evidence="1">Dakar</strain>
        <strain evidence="2">Dakar, Senegal</strain>
    </source>
</reference>
<dbReference type="AlphaFoldDB" id="A0A183JK63"/>
<evidence type="ECO:0000313" key="2">
    <source>
        <dbReference type="Proteomes" id="UP000279833"/>
    </source>
</evidence>
<accession>A0A183JK63</accession>
<gene>
    <name evidence="1" type="ORF">SCUD_LOCUS3092</name>
</gene>